<dbReference type="InterPro" id="IPR036880">
    <property type="entry name" value="Kunitz_BPTI_sf"/>
</dbReference>
<accession>A0A1I8ARG4</accession>
<sequence length="202" mass="22561">MDGQPRSTIFLPPSPAMSVLFVALCLLACPLMSHAFEDACSLPKNPGYGNSSDTEPTQMFYFDNVWGSCYAFKYYGNGGNDNRFGSLEKCSQHCRLTDDYKICGPSKPRRVNYDCSRGLSCPDNYSCVKGTFFGFCCNTYSLWVRYRGTRQWCNDGSLAVASILEDGTRGELILGKTCDDLICGENAHCEQTNKYYAKCCMH</sequence>
<evidence type="ECO:0000313" key="4">
    <source>
        <dbReference type="WBParaSite" id="L893_g8414.t1"/>
    </source>
</evidence>
<dbReference type="Proteomes" id="UP000095287">
    <property type="component" value="Unplaced"/>
</dbReference>
<dbReference type="InterPro" id="IPR002223">
    <property type="entry name" value="Kunitz_BPTI"/>
</dbReference>
<organism evidence="3 4">
    <name type="scientific">Steinernema glaseri</name>
    <dbReference type="NCBI Taxonomy" id="37863"/>
    <lineage>
        <taxon>Eukaryota</taxon>
        <taxon>Metazoa</taxon>
        <taxon>Ecdysozoa</taxon>
        <taxon>Nematoda</taxon>
        <taxon>Chromadorea</taxon>
        <taxon>Rhabditida</taxon>
        <taxon>Tylenchina</taxon>
        <taxon>Panagrolaimomorpha</taxon>
        <taxon>Strongyloidoidea</taxon>
        <taxon>Steinernematidae</taxon>
        <taxon>Steinernema</taxon>
    </lineage>
</organism>
<dbReference type="PANTHER" id="PTHR47248:SF7">
    <property type="entry name" value="BPTI_KUNITZ INHIBITOR DOMAIN-CONTAINING PROTEIN"/>
    <property type="match status" value="1"/>
</dbReference>
<dbReference type="PANTHER" id="PTHR47248">
    <property type="entry name" value="PROTEIN CBG06772"/>
    <property type="match status" value="1"/>
</dbReference>
<keyword evidence="1" id="KW-0732">Signal</keyword>
<evidence type="ECO:0000256" key="1">
    <source>
        <dbReference type="SAM" id="SignalP"/>
    </source>
</evidence>
<dbReference type="WBParaSite" id="L893_g8414.t1">
    <property type="protein sequence ID" value="L893_g8414.t1"/>
    <property type="gene ID" value="L893_g8414"/>
</dbReference>
<keyword evidence="3" id="KW-1185">Reference proteome</keyword>
<dbReference type="Pfam" id="PF00014">
    <property type="entry name" value="Kunitz_BPTI"/>
    <property type="match status" value="1"/>
</dbReference>
<proteinExistence type="predicted"/>
<feature type="signal peptide" evidence="1">
    <location>
        <begin position="1"/>
        <end position="35"/>
    </location>
</feature>
<name>A0A1I8ARG4_9BILA</name>
<evidence type="ECO:0000259" key="2">
    <source>
        <dbReference type="PROSITE" id="PS50279"/>
    </source>
</evidence>
<dbReference type="SUPFAM" id="SSF57362">
    <property type="entry name" value="BPTI-like"/>
    <property type="match status" value="1"/>
</dbReference>
<dbReference type="Gene3D" id="4.10.410.10">
    <property type="entry name" value="Pancreatic trypsin inhibitor Kunitz domain"/>
    <property type="match status" value="1"/>
</dbReference>
<dbReference type="CDD" id="cd22593">
    <property type="entry name" value="Kunitz_conkunitzin"/>
    <property type="match status" value="1"/>
</dbReference>
<dbReference type="AlphaFoldDB" id="A0A1I8ARG4"/>
<dbReference type="SMART" id="SM00131">
    <property type="entry name" value="KU"/>
    <property type="match status" value="1"/>
</dbReference>
<protein>
    <submittedName>
        <fullName evidence="4">BPTI/Kunitz inhibitor domain-containing protein</fullName>
    </submittedName>
</protein>
<dbReference type="PROSITE" id="PS50279">
    <property type="entry name" value="BPTI_KUNITZ_2"/>
    <property type="match status" value="1"/>
</dbReference>
<dbReference type="GO" id="GO:0004867">
    <property type="term" value="F:serine-type endopeptidase inhibitor activity"/>
    <property type="evidence" value="ECO:0007669"/>
    <property type="project" value="InterPro"/>
</dbReference>
<feature type="domain" description="BPTI/Kunitz inhibitor" evidence="2">
    <location>
        <begin position="40"/>
        <end position="94"/>
    </location>
</feature>
<feature type="chain" id="PRO_5009314973" evidence="1">
    <location>
        <begin position="36"/>
        <end position="202"/>
    </location>
</feature>
<dbReference type="InterPro" id="IPR052861">
    <property type="entry name" value="BPTI/Kunitz_domain"/>
</dbReference>
<reference evidence="4" key="1">
    <citation type="submission" date="2016-11" db="UniProtKB">
        <authorList>
            <consortium name="WormBaseParasite"/>
        </authorList>
    </citation>
    <scope>IDENTIFICATION</scope>
</reference>
<evidence type="ECO:0000313" key="3">
    <source>
        <dbReference type="Proteomes" id="UP000095287"/>
    </source>
</evidence>